<dbReference type="RefSeq" id="WP_091632501.1">
    <property type="nucleotide sequence ID" value="NZ_FNYW01000002.1"/>
</dbReference>
<dbReference type="EMBL" id="FNYW01000002">
    <property type="protein sequence ID" value="SEI54099.1"/>
    <property type="molecule type" value="Genomic_DNA"/>
</dbReference>
<dbReference type="GO" id="GO:0016757">
    <property type="term" value="F:glycosyltransferase activity"/>
    <property type="evidence" value="ECO:0007669"/>
    <property type="project" value="UniProtKB-KW"/>
</dbReference>
<gene>
    <name evidence="6" type="ORF">SAMN04488113_102172</name>
</gene>
<dbReference type="SUPFAM" id="SSF53448">
    <property type="entry name" value="Nucleotide-diphospho-sugar transferases"/>
    <property type="match status" value="1"/>
</dbReference>
<dbReference type="STRING" id="1130080.SAMN04488113_102172"/>
<evidence type="ECO:0000256" key="4">
    <source>
        <dbReference type="ARBA" id="ARBA00022679"/>
    </source>
</evidence>
<dbReference type="Pfam" id="PF00535">
    <property type="entry name" value="Glycos_transf_2"/>
    <property type="match status" value="1"/>
</dbReference>
<dbReference type="InterPro" id="IPR029044">
    <property type="entry name" value="Nucleotide-diphossugar_trans"/>
</dbReference>
<dbReference type="PANTHER" id="PTHR43179:SF12">
    <property type="entry name" value="GALACTOFURANOSYLTRANSFERASE GLFT2"/>
    <property type="match status" value="1"/>
</dbReference>
<evidence type="ECO:0000313" key="7">
    <source>
        <dbReference type="Proteomes" id="UP000198564"/>
    </source>
</evidence>
<comment type="similarity">
    <text evidence="2">Belongs to the glycosyltransferase 2 family.</text>
</comment>
<protein>
    <submittedName>
        <fullName evidence="6">Glycosyltransferase, GT2 family</fullName>
    </submittedName>
</protein>
<keyword evidence="3" id="KW-0328">Glycosyltransferase</keyword>
<evidence type="ECO:0000259" key="5">
    <source>
        <dbReference type="Pfam" id="PF00535"/>
    </source>
</evidence>
<dbReference type="AlphaFoldDB" id="A0A1H6RE48"/>
<evidence type="ECO:0000313" key="6">
    <source>
        <dbReference type="EMBL" id="SEI54099.1"/>
    </source>
</evidence>
<dbReference type="Gene3D" id="3.90.550.10">
    <property type="entry name" value="Spore Coat Polysaccharide Biosynthesis Protein SpsA, Chain A"/>
    <property type="match status" value="1"/>
</dbReference>
<dbReference type="Proteomes" id="UP000198564">
    <property type="component" value="Unassembled WGS sequence"/>
</dbReference>
<sequence length="303" mass="35185">MKIGIVILNYLNWEDTIECVESLLKQTHDQLEIVVVDNHSCNESTNILYEKYGSQKKFHLIETDTNVGFAKGNNTGIEYCKKVLNINNIYVTNNDVVFTDNKYFEKLLKISITENVGAIGTRIKGSDGINQNPIKVQTNLYALIRHFFEPILKELGFSKVLTSGHKAVQFIKRKVSSKSKNRKISNKNVTTTNQNYFLHGSAIYFTDNYLKNTSGFYPDTFLYYEENILAIIFEKLNLQMLYIDDLEIYHKEDQSMALSFKDVSKSKRQLQRKSIVIAIRVKLSSIQRIVKRFKTVEYSYKEY</sequence>
<evidence type="ECO:0000256" key="3">
    <source>
        <dbReference type="ARBA" id="ARBA00022676"/>
    </source>
</evidence>
<accession>A0A1H6RE48</accession>
<dbReference type="InterPro" id="IPR001173">
    <property type="entry name" value="Glyco_trans_2-like"/>
</dbReference>
<dbReference type="OrthoDB" id="8936324at2"/>
<reference evidence="7" key="1">
    <citation type="submission" date="2016-10" db="EMBL/GenBank/DDBJ databases">
        <authorList>
            <person name="Varghese N."/>
            <person name="Submissions S."/>
        </authorList>
    </citation>
    <scope>NUCLEOTIDE SEQUENCE [LARGE SCALE GENOMIC DNA]</scope>
    <source>
        <strain evidence="7">DSM 25751</strain>
    </source>
</reference>
<keyword evidence="4 6" id="KW-0808">Transferase</keyword>
<keyword evidence="7" id="KW-1185">Reference proteome</keyword>
<comment type="pathway">
    <text evidence="1">Cell wall biogenesis; cell wall polysaccharide biosynthesis.</text>
</comment>
<evidence type="ECO:0000256" key="1">
    <source>
        <dbReference type="ARBA" id="ARBA00004776"/>
    </source>
</evidence>
<feature type="domain" description="Glycosyltransferase 2-like" evidence="5">
    <location>
        <begin position="5"/>
        <end position="142"/>
    </location>
</feature>
<proteinExistence type="inferred from homology"/>
<dbReference type="PANTHER" id="PTHR43179">
    <property type="entry name" value="RHAMNOSYLTRANSFERASE WBBL"/>
    <property type="match status" value="1"/>
</dbReference>
<name>A0A1H6RE48_9LACT</name>
<organism evidence="6 7">
    <name type="scientific">Alkalibacterium gilvum</name>
    <dbReference type="NCBI Taxonomy" id="1130080"/>
    <lineage>
        <taxon>Bacteria</taxon>
        <taxon>Bacillati</taxon>
        <taxon>Bacillota</taxon>
        <taxon>Bacilli</taxon>
        <taxon>Lactobacillales</taxon>
        <taxon>Carnobacteriaceae</taxon>
        <taxon>Alkalibacterium</taxon>
    </lineage>
</organism>
<evidence type="ECO:0000256" key="2">
    <source>
        <dbReference type="ARBA" id="ARBA00006739"/>
    </source>
</evidence>